<accession>A0ABQ3BB55</accession>
<evidence type="ECO:0000313" key="2">
    <source>
        <dbReference type="EMBL" id="GGY89029.1"/>
    </source>
</evidence>
<name>A0ABQ3BB55_9GAMM</name>
<protein>
    <submittedName>
        <fullName evidence="2">Uncharacterized protein</fullName>
    </submittedName>
</protein>
<feature type="signal peptide" evidence="1">
    <location>
        <begin position="1"/>
        <end position="18"/>
    </location>
</feature>
<dbReference type="RefSeq" id="WP_189421482.1">
    <property type="nucleotide sequence ID" value="NZ_BMYZ01000012.1"/>
</dbReference>
<proteinExistence type="predicted"/>
<keyword evidence="3" id="KW-1185">Reference proteome</keyword>
<gene>
    <name evidence="2" type="ORF">GCM10011613_37300</name>
</gene>
<reference evidence="3" key="1">
    <citation type="journal article" date="2019" name="Int. J. Syst. Evol. Microbiol.">
        <title>The Global Catalogue of Microorganisms (GCM) 10K type strain sequencing project: providing services to taxonomists for standard genome sequencing and annotation.</title>
        <authorList>
            <consortium name="The Broad Institute Genomics Platform"/>
            <consortium name="The Broad Institute Genome Sequencing Center for Infectious Disease"/>
            <person name="Wu L."/>
            <person name="Ma J."/>
        </authorList>
    </citation>
    <scope>NUCLEOTIDE SEQUENCE [LARGE SCALE GENOMIC DNA]</scope>
    <source>
        <strain evidence="3">KCTC 32239</strain>
    </source>
</reference>
<dbReference type="Proteomes" id="UP000619761">
    <property type="component" value="Unassembled WGS sequence"/>
</dbReference>
<comment type="caution">
    <text evidence="2">The sequence shown here is derived from an EMBL/GenBank/DDBJ whole genome shotgun (WGS) entry which is preliminary data.</text>
</comment>
<feature type="chain" id="PRO_5045669329" evidence="1">
    <location>
        <begin position="19"/>
        <end position="167"/>
    </location>
</feature>
<evidence type="ECO:0000313" key="3">
    <source>
        <dbReference type="Proteomes" id="UP000619761"/>
    </source>
</evidence>
<organism evidence="2 3">
    <name type="scientific">Cellvibrio zantedeschiae</name>
    <dbReference type="NCBI Taxonomy" id="1237077"/>
    <lineage>
        <taxon>Bacteria</taxon>
        <taxon>Pseudomonadati</taxon>
        <taxon>Pseudomonadota</taxon>
        <taxon>Gammaproteobacteria</taxon>
        <taxon>Cellvibrionales</taxon>
        <taxon>Cellvibrionaceae</taxon>
        <taxon>Cellvibrio</taxon>
    </lineage>
</organism>
<evidence type="ECO:0000256" key="1">
    <source>
        <dbReference type="SAM" id="SignalP"/>
    </source>
</evidence>
<dbReference type="EMBL" id="BMYZ01000012">
    <property type="protein sequence ID" value="GGY89029.1"/>
    <property type="molecule type" value="Genomic_DNA"/>
</dbReference>
<keyword evidence="1" id="KW-0732">Signal</keyword>
<sequence>MKYIFAIILFIFGSLANASQDLYAPISELQEKVTYEIEPLLLNNNLCNINEGCKAPIYKGNIAISIKLMPKNNILNNVLVEVNGRLIKLDTSNIKGKEVNLRNLKILYNPRYLPKQLRGEYAGSGPYFTIKGILFSDSECENSLKELNIHYNIEESKSELTYFCATE</sequence>